<keyword evidence="2" id="KW-1185">Reference proteome</keyword>
<proteinExistence type="predicted"/>
<reference evidence="1 2" key="1">
    <citation type="journal article" date="2020" name="Cell">
        <title>Large-Scale Comparative Analyses of Tick Genomes Elucidate Their Genetic Diversity and Vector Capacities.</title>
        <authorList>
            <consortium name="Tick Genome and Microbiome Consortium (TIGMIC)"/>
            <person name="Jia N."/>
            <person name="Wang J."/>
            <person name="Shi W."/>
            <person name="Du L."/>
            <person name="Sun Y."/>
            <person name="Zhan W."/>
            <person name="Jiang J.F."/>
            <person name="Wang Q."/>
            <person name="Zhang B."/>
            <person name="Ji P."/>
            <person name="Bell-Sakyi L."/>
            <person name="Cui X.M."/>
            <person name="Yuan T.T."/>
            <person name="Jiang B.G."/>
            <person name="Yang W.F."/>
            <person name="Lam T.T."/>
            <person name="Chang Q.C."/>
            <person name="Ding S.J."/>
            <person name="Wang X.J."/>
            <person name="Zhu J.G."/>
            <person name="Ruan X.D."/>
            <person name="Zhao L."/>
            <person name="Wei J.T."/>
            <person name="Ye R.Z."/>
            <person name="Que T.C."/>
            <person name="Du C.H."/>
            <person name="Zhou Y.H."/>
            <person name="Cheng J.X."/>
            <person name="Dai P.F."/>
            <person name="Guo W.B."/>
            <person name="Han X.H."/>
            <person name="Huang E.J."/>
            <person name="Li L.F."/>
            <person name="Wei W."/>
            <person name="Gao Y.C."/>
            <person name="Liu J.Z."/>
            <person name="Shao H.Z."/>
            <person name="Wang X."/>
            <person name="Wang C.C."/>
            <person name="Yang T.C."/>
            <person name="Huo Q.B."/>
            <person name="Li W."/>
            <person name="Chen H.Y."/>
            <person name="Chen S.E."/>
            <person name="Zhou L.G."/>
            <person name="Ni X.B."/>
            <person name="Tian J.H."/>
            <person name="Sheng Y."/>
            <person name="Liu T."/>
            <person name="Pan Y.S."/>
            <person name="Xia L.Y."/>
            <person name="Li J."/>
            <person name="Zhao F."/>
            <person name="Cao W.C."/>
        </authorList>
    </citation>
    <scope>NUCLEOTIDE SEQUENCE [LARGE SCALE GENOMIC DNA]</scope>
    <source>
        <strain evidence="1">Iper-2018</strain>
    </source>
</reference>
<organism evidence="1 2">
    <name type="scientific">Ixodes persulcatus</name>
    <name type="common">Taiga tick</name>
    <dbReference type="NCBI Taxonomy" id="34615"/>
    <lineage>
        <taxon>Eukaryota</taxon>
        <taxon>Metazoa</taxon>
        <taxon>Ecdysozoa</taxon>
        <taxon>Arthropoda</taxon>
        <taxon>Chelicerata</taxon>
        <taxon>Arachnida</taxon>
        <taxon>Acari</taxon>
        <taxon>Parasitiformes</taxon>
        <taxon>Ixodida</taxon>
        <taxon>Ixodoidea</taxon>
        <taxon>Ixodidae</taxon>
        <taxon>Ixodinae</taxon>
        <taxon>Ixodes</taxon>
    </lineage>
</organism>
<dbReference type="EMBL" id="JABSTQ010011069">
    <property type="protein sequence ID" value="KAG0415445.1"/>
    <property type="molecule type" value="Genomic_DNA"/>
</dbReference>
<name>A0AC60P7R2_IXOPE</name>
<accession>A0AC60P7R2</accession>
<dbReference type="Proteomes" id="UP000805193">
    <property type="component" value="Unassembled WGS sequence"/>
</dbReference>
<evidence type="ECO:0000313" key="1">
    <source>
        <dbReference type="EMBL" id="KAG0415445.1"/>
    </source>
</evidence>
<sequence length="423" mass="47399">MVSIKDLRAVKEASGEKVAEWANASQLESLRWEPPALLRSIPTAPAPKKPAALMPLNDLTFRKFVINKPGSVKRKRSFDPCESVSPASSSSASRNLEKLKARLTVAAPDMLWLRYAGGACQAVPPRPPLPICDDEDLWATSASDTVQAHMASLPVFSCQERGQITADTVGQADNPRWHKKRVGHVTASQFAAAVRCKKPDYLLKRMLYPKPGAVSEAMAYGREHEPDAVASYVQLLTLVDIEVEVRETGLHLHPRYNFIGASPDSIVTVAGDEGLLEVKCPLSQKGKTVLEAAKQKNFCCEVVGVEVRLKRKHPYFFQVQGQMAVTGHKWCHFVIWTGDPEDTESKGMTHIETIDFDEKFFDEEVLPELLHFSKHALFPEMFTRRLRRLGTLTKKYVSYKQWLAGFYVVHDGDGLKKSFRKLR</sequence>
<gene>
    <name evidence="1" type="ORF">HPB47_007387</name>
</gene>
<protein>
    <submittedName>
        <fullName evidence="1">Uncharacterized protein</fullName>
    </submittedName>
</protein>
<evidence type="ECO:0000313" key="2">
    <source>
        <dbReference type="Proteomes" id="UP000805193"/>
    </source>
</evidence>
<comment type="caution">
    <text evidence="1">The sequence shown here is derived from an EMBL/GenBank/DDBJ whole genome shotgun (WGS) entry which is preliminary data.</text>
</comment>